<accession>A0A2N3KWW4</accession>
<dbReference type="InterPro" id="IPR036890">
    <property type="entry name" value="HATPase_C_sf"/>
</dbReference>
<evidence type="ECO:0000259" key="10">
    <source>
        <dbReference type="PROSITE" id="PS50109"/>
    </source>
</evidence>
<evidence type="ECO:0000256" key="8">
    <source>
        <dbReference type="ARBA" id="ARBA00023012"/>
    </source>
</evidence>
<dbReference type="AlphaFoldDB" id="A0A2N3KWW4"/>
<name>A0A2N3KWW4_9PROT</name>
<dbReference type="InterPro" id="IPR035965">
    <property type="entry name" value="PAS-like_dom_sf"/>
</dbReference>
<dbReference type="InterPro" id="IPR004358">
    <property type="entry name" value="Sig_transdc_His_kin-like_C"/>
</dbReference>
<dbReference type="PROSITE" id="PS50112">
    <property type="entry name" value="PAS"/>
    <property type="match status" value="1"/>
</dbReference>
<dbReference type="PRINTS" id="PR00344">
    <property type="entry name" value="BCTRLSENSOR"/>
</dbReference>
<dbReference type="PROSITE" id="PS50109">
    <property type="entry name" value="HIS_KIN"/>
    <property type="match status" value="1"/>
</dbReference>
<evidence type="ECO:0000313" key="13">
    <source>
        <dbReference type="Proteomes" id="UP000233597"/>
    </source>
</evidence>
<dbReference type="Pfam" id="PF02518">
    <property type="entry name" value="HATPase_c"/>
    <property type="match status" value="1"/>
</dbReference>
<reference evidence="12 13" key="1">
    <citation type="submission" date="2017-09" db="EMBL/GenBank/DDBJ databases">
        <title>Biodiversity and function of Thalassospira species in the particle-attached aromatic-hydrocarbon-degrading consortia from the surface seawater of the South China Sea.</title>
        <authorList>
            <person name="Dong C."/>
            <person name="Liu R."/>
            <person name="Shao Z."/>
        </authorList>
    </citation>
    <scope>NUCLEOTIDE SEQUENCE [LARGE SCALE GENOMIC DNA]</scope>
    <source>
        <strain evidence="12 13">CSC1P2</strain>
    </source>
</reference>
<dbReference type="InterPro" id="IPR003594">
    <property type="entry name" value="HATPase_dom"/>
</dbReference>
<evidence type="ECO:0000256" key="1">
    <source>
        <dbReference type="ARBA" id="ARBA00000085"/>
    </source>
</evidence>
<keyword evidence="9" id="KW-0812">Transmembrane</keyword>
<dbReference type="InterPro" id="IPR000014">
    <property type="entry name" value="PAS"/>
</dbReference>
<feature type="transmembrane region" description="Helical" evidence="9">
    <location>
        <begin position="284"/>
        <end position="306"/>
    </location>
</feature>
<dbReference type="PANTHER" id="PTHR43065">
    <property type="entry name" value="SENSOR HISTIDINE KINASE"/>
    <property type="match status" value="1"/>
</dbReference>
<keyword evidence="9" id="KW-0472">Membrane</keyword>
<dbReference type="CDD" id="cd00130">
    <property type="entry name" value="PAS"/>
    <property type="match status" value="1"/>
</dbReference>
<evidence type="ECO:0000256" key="9">
    <source>
        <dbReference type="SAM" id="Phobius"/>
    </source>
</evidence>
<dbReference type="SUPFAM" id="SSF55785">
    <property type="entry name" value="PYP-like sensor domain (PAS domain)"/>
    <property type="match status" value="1"/>
</dbReference>
<keyword evidence="7" id="KW-0067">ATP-binding</keyword>
<keyword evidence="3" id="KW-0597">Phosphoprotein</keyword>
<dbReference type="InterPro" id="IPR003661">
    <property type="entry name" value="HisK_dim/P_dom"/>
</dbReference>
<protein>
    <recommendedName>
        <fullName evidence="2">histidine kinase</fullName>
        <ecNumber evidence="2">2.7.13.3</ecNumber>
    </recommendedName>
</protein>
<organism evidence="12 13">
    <name type="scientific">Thalassospira marina</name>
    <dbReference type="NCBI Taxonomy" id="2048283"/>
    <lineage>
        <taxon>Bacteria</taxon>
        <taxon>Pseudomonadati</taxon>
        <taxon>Pseudomonadota</taxon>
        <taxon>Alphaproteobacteria</taxon>
        <taxon>Rhodospirillales</taxon>
        <taxon>Thalassospiraceae</taxon>
        <taxon>Thalassospira</taxon>
    </lineage>
</organism>
<sequence length="989" mass="110963">MGRSLDAARVYRLATRLFLVVVVAIVLLRGAFYFQAETGNQRGHLLNVVDTLSHNAEYVLGHVETSLKATRQSLAADIASGKNAYEINLSLTRQRDVIAIIDEIDIYSRNGEMLYASGGSNSLFHNVRQRSDFKYLKLNSDRDLFIDGPVHFAVEDGVNIRAIHASLPLHTPDGRFNGIISATVRLPRIAEIFTSVKIANDGYLAILNRYGRPLVQVSFRDGRMLKGALLESDETTLMCTQYRDDAAQAFNDIENLELGGYKPIATGDLCFVVRVPYATAYGPFLWYSFFDILISIAISTVILLLAHYSFRSYRRDKALIAYRSYRLRRLAEFSTDILKCKTVDDALQALCTKSAEVLDCERVKIEVRRADGQFMQQIVQKKRNDRSHYNQWPDLAIQGSRGRFYHWLGRLFFHEDAPNPQENSARRGDFGMRLNGTGEVAYIDFSVAGQPEEDTIGWAISEQCSHLAMAAIENLLLQVKTLESAELARKSQMQAEVARTDAVQKARFSEEILNSISDNFFALDEHWRFTHVNQQAMEVLGFPAGELLGRSIWDLMPHLREGFIYSEFHLARETGEKREFEYYSDERGRWYADRVYPFERGISVYFTDITRRVKMQDELRQTRKLKAIGTLTAGIAHDFNNLLTVVQNNIELMAMKMAEDDDLAENLELCEMATDRAASLTRQLLAFSRKQPLSPKEVDIASLLATVRQLLQRTLGSEIAIVIEASDDLAHAFVDPVQLENALINLSVNARDAMPEGGTIYLRAEMAMVEDATSSDQLRSFVRISVRDTGTGMPEEVRKDVFEPFFTTKEVGKGSGLGLSMVHGFAYQSGGRVEIASTVGVGTEVILYLPQFTGAKLFQNELPTDIKSLEGKEHLVVVKENPQFRRYLADWLRGLGYRVDEFGSQRDFLKTASSGFVCDGVIAELLLGEESEVAEHVEQLFRLHAGLKVVYLVNAGVSRPGKAANAASVDLPAQPSEVARALRGLFDGA</sequence>
<dbReference type="EC" id="2.7.13.3" evidence="2"/>
<evidence type="ECO:0000256" key="6">
    <source>
        <dbReference type="ARBA" id="ARBA00022777"/>
    </source>
</evidence>
<proteinExistence type="predicted"/>
<evidence type="ECO:0000313" key="12">
    <source>
        <dbReference type="EMBL" id="PKR54980.1"/>
    </source>
</evidence>
<evidence type="ECO:0000256" key="7">
    <source>
        <dbReference type="ARBA" id="ARBA00022840"/>
    </source>
</evidence>
<dbReference type="SMART" id="SM00388">
    <property type="entry name" value="HisKA"/>
    <property type="match status" value="1"/>
</dbReference>
<dbReference type="Gene3D" id="3.30.565.10">
    <property type="entry name" value="Histidine kinase-like ATPase, C-terminal domain"/>
    <property type="match status" value="1"/>
</dbReference>
<dbReference type="Proteomes" id="UP000233597">
    <property type="component" value="Unassembled WGS sequence"/>
</dbReference>
<keyword evidence="8" id="KW-0902">Two-component regulatory system</keyword>
<dbReference type="InterPro" id="IPR005467">
    <property type="entry name" value="His_kinase_dom"/>
</dbReference>
<keyword evidence="6" id="KW-0418">Kinase</keyword>
<evidence type="ECO:0000256" key="4">
    <source>
        <dbReference type="ARBA" id="ARBA00022679"/>
    </source>
</evidence>
<gene>
    <name evidence="12" type="ORF">COO20_06215</name>
</gene>
<dbReference type="Pfam" id="PF00512">
    <property type="entry name" value="HisKA"/>
    <property type="match status" value="1"/>
</dbReference>
<dbReference type="NCBIfam" id="TIGR00229">
    <property type="entry name" value="sensory_box"/>
    <property type="match status" value="1"/>
</dbReference>
<feature type="domain" description="Histidine kinase" evidence="10">
    <location>
        <begin position="634"/>
        <end position="853"/>
    </location>
</feature>
<evidence type="ECO:0000256" key="5">
    <source>
        <dbReference type="ARBA" id="ARBA00022741"/>
    </source>
</evidence>
<dbReference type="SMART" id="SM00091">
    <property type="entry name" value="PAS"/>
    <property type="match status" value="1"/>
</dbReference>
<keyword evidence="5" id="KW-0547">Nucleotide-binding</keyword>
<dbReference type="GO" id="GO:0000155">
    <property type="term" value="F:phosphorelay sensor kinase activity"/>
    <property type="evidence" value="ECO:0007669"/>
    <property type="project" value="InterPro"/>
</dbReference>
<comment type="catalytic activity">
    <reaction evidence="1">
        <text>ATP + protein L-histidine = ADP + protein N-phospho-L-histidine.</text>
        <dbReference type="EC" id="2.7.13.3"/>
    </reaction>
</comment>
<keyword evidence="4" id="KW-0808">Transferase</keyword>
<dbReference type="CDD" id="cd12914">
    <property type="entry name" value="PDC1_DGC_like"/>
    <property type="match status" value="1"/>
</dbReference>
<dbReference type="Gene3D" id="3.30.450.20">
    <property type="entry name" value="PAS domain"/>
    <property type="match status" value="2"/>
</dbReference>
<dbReference type="SUPFAM" id="SSF47384">
    <property type="entry name" value="Homodimeric domain of signal transducing histidine kinase"/>
    <property type="match status" value="1"/>
</dbReference>
<dbReference type="Gene3D" id="1.10.287.130">
    <property type="match status" value="1"/>
</dbReference>
<feature type="domain" description="PAS" evidence="11">
    <location>
        <begin position="505"/>
        <end position="556"/>
    </location>
</feature>
<evidence type="ECO:0000259" key="11">
    <source>
        <dbReference type="PROSITE" id="PS50112"/>
    </source>
</evidence>
<dbReference type="SUPFAM" id="SSF55874">
    <property type="entry name" value="ATPase domain of HSP90 chaperone/DNA topoisomerase II/histidine kinase"/>
    <property type="match status" value="1"/>
</dbReference>
<dbReference type="Pfam" id="PF08448">
    <property type="entry name" value="PAS_4"/>
    <property type="match status" value="1"/>
</dbReference>
<evidence type="ECO:0000256" key="2">
    <source>
        <dbReference type="ARBA" id="ARBA00012438"/>
    </source>
</evidence>
<dbReference type="EMBL" id="NWTK01000003">
    <property type="protein sequence ID" value="PKR54980.1"/>
    <property type="molecule type" value="Genomic_DNA"/>
</dbReference>
<dbReference type="InterPro" id="IPR013656">
    <property type="entry name" value="PAS_4"/>
</dbReference>
<dbReference type="PANTHER" id="PTHR43065:SF46">
    <property type="entry name" value="C4-DICARBOXYLATE TRANSPORT SENSOR PROTEIN DCTB"/>
    <property type="match status" value="1"/>
</dbReference>
<evidence type="ECO:0000256" key="3">
    <source>
        <dbReference type="ARBA" id="ARBA00022553"/>
    </source>
</evidence>
<dbReference type="CDD" id="cd00082">
    <property type="entry name" value="HisKA"/>
    <property type="match status" value="1"/>
</dbReference>
<comment type="caution">
    <text evidence="12">The sequence shown here is derived from an EMBL/GenBank/DDBJ whole genome shotgun (WGS) entry which is preliminary data.</text>
</comment>
<keyword evidence="9" id="KW-1133">Transmembrane helix</keyword>
<dbReference type="InterPro" id="IPR036097">
    <property type="entry name" value="HisK_dim/P_sf"/>
</dbReference>
<dbReference type="SMART" id="SM00387">
    <property type="entry name" value="HATPase_c"/>
    <property type="match status" value="1"/>
</dbReference>
<dbReference type="GO" id="GO:0005524">
    <property type="term" value="F:ATP binding"/>
    <property type="evidence" value="ECO:0007669"/>
    <property type="project" value="UniProtKB-KW"/>
</dbReference>